<keyword evidence="2" id="KW-1185">Reference proteome</keyword>
<organism evidence="1 2">
    <name type="scientific">Acidithiobacillus montserratensis</name>
    <dbReference type="NCBI Taxonomy" id="2729135"/>
    <lineage>
        <taxon>Bacteria</taxon>
        <taxon>Pseudomonadati</taxon>
        <taxon>Pseudomonadota</taxon>
        <taxon>Acidithiobacillia</taxon>
        <taxon>Acidithiobacillales</taxon>
        <taxon>Acidithiobacillaceae</taxon>
        <taxon>Acidithiobacillus</taxon>
    </lineage>
</organism>
<proteinExistence type="predicted"/>
<dbReference type="Proteomes" id="UP001195965">
    <property type="component" value="Chromosome"/>
</dbReference>
<evidence type="ECO:0000313" key="2">
    <source>
        <dbReference type="Proteomes" id="UP001195965"/>
    </source>
</evidence>
<gene>
    <name evidence="1" type="ORF">HHS34_013385</name>
</gene>
<accession>A0ACD5HFL8</accession>
<protein>
    <submittedName>
        <fullName evidence="1">Prepilin peptidase</fullName>
    </submittedName>
</protein>
<evidence type="ECO:0000313" key="1">
    <source>
        <dbReference type="EMBL" id="XRI73417.1"/>
    </source>
</evidence>
<name>A0ACD5HFL8_9PROT</name>
<sequence length="272" mass="29834">MTAFFPITGYIFVGLFGLLIGSFLNVVVHRVPRRESVIRPASHCPHCGHVLRAWENIPVLSWLLLRGRCHDCGSAIAWRYPALELLTGLFSVVVAWQWAIHHAMSLRWSLLPALLFTWILLALTLIDLETQLLPDRITKPGMLLGLLINASALFWPGLALTTPWNALLGIVLGYGSLWLLATAYLKMTGKHGMGGGDLKLLGLIGAWLGWQAVFLTLFIAAISGGLVAVAFLLGGKGRDYAIPFGPYLALGGWLMLLWPHEIVQGYLHLLGS</sequence>
<dbReference type="EMBL" id="CP127526">
    <property type="protein sequence ID" value="XRI73417.1"/>
    <property type="molecule type" value="Genomic_DNA"/>
</dbReference>
<reference evidence="1 2" key="1">
    <citation type="journal article" date="2021" name="ISME J.">
        <title>Genomic evolution of the class Acidithiobacillia: deep-branching Proteobacteria living in extreme acidic conditions.</title>
        <authorList>
            <person name="Moya-Beltran A."/>
            <person name="Beard S."/>
            <person name="Rojas-Villalobos C."/>
            <person name="Issotta F."/>
            <person name="Gallardo Y."/>
            <person name="Ulloa R."/>
            <person name="Giaveno A."/>
            <person name="Degli Esposti M."/>
            <person name="Johnson D.B."/>
            <person name="Quatrini R."/>
        </authorList>
    </citation>
    <scope>NUCLEOTIDE SEQUENCE [LARGE SCALE GENOMIC DNA]</scope>
    <source>
        <strain evidence="1 2">GG1-14</strain>
    </source>
</reference>